<gene>
    <name evidence="1" type="ORF">PFISCL1PPCAC_19352</name>
</gene>
<proteinExistence type="predicted"/>
<dbReference type="EMBL" id="BTSY01000005">
    <property type="protein sequence ID" value="GMT28055.1"/>
    <property type="molecule type" value="Genomic_DNA"/>
</dbReference>
<reference evidence="1" key="1">
    <citation type="submission" date="2023-10" db="EMBL/GenBank/DDBJ databases">
        <title>Genome assembly of Pristionchus species.</title>
        <authorList>
            <person name="Yoshida K."/>
            <person name="Sommer R.J."/>
        </authorList>
    </citation>
    <scope>NUCLEOTIDE SEQUENCE</scope>
    <source>
        <strain evidence="1">RS5133</strain>
    </source>
</reference>
<feature type="non-terminal residue" evidence="1">
    <location>
        <position position="1"/>
    </location>
</feature>
<evidence type="ECO:0000313" key="1">
    <source>
        <dbReference type="EMBL" id="GMT28055.1"/>
    </source>
</evidence>
<keyword evidence="2" id="KW-1185">Reference proteome</keyword>
<dbReference type="Proteomes" id="UP001432322">
    <property type="component" value="Unassembled WGS sequence"/>
</dbReference>
<name>A0AAV5W8J7_9BILA</name>
<protein>
    <submittedName>
        <fullName evidence="1">Uncharacterized protein</fullName>
    </submittedName>
</protein>
<evidence type="ECO:0000313" key="2">
    <source>
        <dbReference type="Proteomes" id="UP001432322"/>
    </source>
</evidence>
<sequence length="77" mass="8717">IIISFASSDSVQVYQRRENSSQPWMTGLVGIKNNFENAKKYQLKGEVDQFTITFHRALSSELVEHVKENGLQTGCVI</sequence>
<comment type="caution">
    <text evidence="1">The sequence shown here is derived from an EMBL/GenBank/DDBJ whole genome shotgun (WGS) entry which is preliminary data.</text>
</comment>
<accession>A0AAV5W8J7</accession>
<dbReference type="AlphaFoldDB" id="A0AAV5W8J7"/>
<organism evidence="1 2">
    <name type="scientific">Pristionchus fissidentatus</name>
    <dbReference type="NCBI Taxonomy" id="1538716"/>
    <lineage>
        <taxon>Eukaryota</taxon>
        <taxon>Metazoa</taxon>
        <taxon>Ecdysozoa</taxon>
        <taxon>Nematoda</taxon>
        <taxon>Chromadorea</taxon>
        <taxon>Rhabditida</taxon>
        <taxon>Rhabditina</taxon>
        <taxon>Diplogasteromorpha</taxon>
        <taxon>Diplogasteroidea</taxon>
        <taxon>Neodiplogasteridae</taxon>
        <taxon>Pristionchus</taxon>
    </lineage>
</organism>
<feature type="non-terminal residue" evidence="1">
    <location>
        <position position="77"/>
    </location>
</feature>